<protein>
    <submittedName>
        <fullName evidence="1">Uncharacterized protein</fullName>
    </submittedName>
</protein>
<proteinExistence type="predicted"/>
<evidence type="ECO:0000313" key="2">
    <source>
        <dbReference type="Proteomes" id="UP000183758"/>
    </source>
</evidence>
<comment type="caution">
    <text evidence="1">The sequence shown here is derived from an EMBL/GenBank/DDBJ whole genome shotgun (WGS) entry which is preliminary data.</text>
</comment>
<organism evidence="1 2">
    <name type="scientific">Candidatus Roizmanbacteria bacterium CG2_30_33_16</name>
    <dbReference type="NCBI Taxonomy" id="1805340"/>
    <lineage>
        <taxon>Bacteria</taxon>
        <taxon>Candidatus Roizmaniibacteriota</taxon>
    </lineage>
</organism>
<sequence length="74" mass="8469">MAKINKDLKDLVLARIEAYSDDVGLIIGTDKHYSKSELVDNVKNETELGRQIIDIQLEYLQDMIRGNIYTALDQ</sequence>
<gene>
    <name evidence="1" type="ORF">AUK04_02740</name>
</gene>
<accession>A0A1J5HYQ6</accession>
<reference evidence="1 2" key="1">
    <citation type="journal article" date="2016" name="Environ. Microbiol.">
        <title>Genomic resolution of a cold subsurface aquifer community provides metabolic insights for novel microbes adapted to high CO concentrations.</title>
        <authorList>
            <person name="Probst A.J."/>
            <person name="Castelle C.J."/>
            <person name="Singh A."/>
            <person name="Brown C.T."/>
            <person name="Anantharaman K."/>
            <person name="Sharon I."/>
            <person name="Hug L.A."/>
            <person name="Burstein D."/>
            <person name="Emerson J.B."/>
            <person name="Thomas B.C."/>
            <person name="Banfield J.F."/>
        </authorList>
    </citation>
    <scope>NUCLEOTIDE SEQUENCE [LARGE SCALE GENOMIC DNA]</scope>
    <source>
        <strain evidence="1">CG2_30_33_16</strain>
    </source>
</reference>
<dbReference type="EMBL" id="MNZM01000066">
    <property type="protein sequence ID" value="OIP84072.1"/>
    <property type="molecule type" value="Genomic_DNA"/>
</dbReference>
<dbReference type="Proteomes" id="UP000183758">
    <property type="component" value="Unassembled WGS sequence"/>
</dbReference>
<name>A0A1J5HYQ6_9BACT</name>
<evidence type="ECO:0000313" key="1">
    <source>
        <dbReference type="EMBL" id="OIP84072.1"/>
    </source>
</evidence>
<dbReference type="AlphaFoldDB" id="A0A1J5HYQ6"/>